<evidence type="ECO:0000313" key="2">
    <source>
        <dbReference type="EMBL" id="PIQ69982.1"/>
    </source>
</evidence>
<dbReference type="InterPro" id="IPR035990">
    <property type="entry name" value="TIM_sf"/>
</dbReference>
<dbReference type="Proteomes" id="UP000231371">
    <property type="component" value="Unassembled WGS sequence"/>
</dbReference>
<evidence type="ECO:0000313" key="3">
    <source>
        <dbReference type="Proteomes" id="UP000231371"/>
    </source>
</evidence>
<keyword evidence="1" id="KW-0413">Isomerase</keyword>
<dbReference type="PROSITE" id="PS51440">
    <property type="entry name" value="TIM_2"/>
    <property type="match status" value="1"/>
</dbReference>
<accession>A0A2H0KFG1</accession>
<dbReference type="InterPro" id="IPR000652">
    <property type="entry name" value="Triosephosphate_isomerase"/>
</dbReference>
<gene>
    <name evidence="2" type="ORF">COV89_02950</name>
</gene>
<reference evidence="2 3" key="1">
    <citation type="submission" date="2017-09" db="EMBL/GenBank/DDBJ databases">
        <title>Depth-based differentiation of microbial function through sediment-hosted aquifers and enrichment of novel symbionts in the deep terrestrial subsurface.</title>
        <authorList>
            <person name="Probst A.J."/>
            <person name="Ladd B."/>
            <person name="Jarett J.K."/>
            <person name="Geller-Mcgrath D.E."/>
            <person name="Sieber C.M."/>
            <person name="Emerson J.B."/>
            <person name="Anantharaman K."/>
            <person name="Thomas B.C."/>
            <person name="Malmstrom R."/>
            <person name="Stieglmeier M."/>
            <person name="Klingl A."/>
            <person name="Woyke T."/>
            <person name="Ryan C.M."/>
            <person name="Banfield J.F."/>
        </authorList>
    </citation>
    <scope>NUCLEOTIDE SEQUENCE [LARGE SCALE GENOMIC DNA]</scope>
    <source>
        <strain evidence="2">CG11_big_fil_rev_8_21_14_0_20_40_12</strain>
    </source>
</reference>
<evidence type="ECO:0000256" key="1">
    <source>
        <dbReference type="ARBA" id="ARBA00023235"/>
    </source>
</evidence>
<sequence>MFNIFVNFKTYPQATGERAVELAKVCEEASQETKFEVILVVQTADVYRVKQAVKIPVWVQHLDFQPQGKFTGWTNLEAAIEAGASGTLLNHSEHPIPPGTAKQTISRIRNLKLEIRNFKTMICCKTLGQMERLVKLKPRFIGYEISELIGGQVSITKDNSGSIKHAIELCGKIPLVVGAGIHQADDLKKAQELGASGVLISSAVVLAGNPKEELQELLNLPKED</sequence>
<comment type="caution">
    <text evidence="2">The sequence shown here is derived from an EMBL/GenBank/DDBJ whole genome shotgun (WGS) entry which is preliminary data.</text>
</comment>
<dbReference type="SUPFAM" id="SSF51351">
    <property type="entry name" value="Triosephosphate isomerase (TIM)"/>
    <property type="match status" value="1"/>
</dbReference>
<dbReference type="InterPro" id="IPR013785">
    <property type="entry name" value="Aldolase_TIM"/>
</dbReference>
<dbReference type="EMBL" id="PCVI01000048">
    <property type="protein sequence ID" value="PIQ69982.1"/>
    <property type="molecule type" value="Genomic_DNA"/>
</dbReference>
<organism evidence="2 3">
    <name type="scientific">Candidatus Shapirobacteria bacterium CG11_big_fil_rev_8_21_14_0_20_40_12</name>
    <dbReference type="NCBI Taxonomy" id="1974889"/>
    <lineage>
        <taxon>Bacteria</taxon>
        <taxon>Candidatus Shapironibacteriota</taxon>
    </lineage>
</organism>
<dbReference type="GO" id="GO:0004807">
    <property type="term" value="F:triose-phosphate isomerase activity"/>
    <property type="evidence" value="ECO:0007669"/>
    <property type="project" value="InterPro"/>
</dbReference>
<name>A0A2H0KFG1_9BACT</name>
<dbReference type="AlphaFoldDB" id="A0A2H0KFG1"/>
<dbReference type="Gene3D" id="3.20.20.70">
    <property type="entry name" value="Aldolase class I"/>
    <property type="match status" value="1"/>
</dbReference>
<protein>
    <submittedName>
        <fullName evidence="2">Uncharacterized protein</fullName>
    </submittedName>
</protein>
<dbReference type="NCBIfam" id="NF003302">
    <property type="entry name" value="PRK04302.1"/>
    <property type="match status" value="1"/>
</dbReference>
<proteinExistence type="predicted"/>
<dbReference type="Pfam" id="PF00121">
    <property type="entry name" value="TIM"/>
    <property type="match status" value="1"/>
</dbReference>